<evidence type="ECO:0000313" key="1">
    <source>
        <dbReference type="EMBL" id="DAF49238.1"/>
    </source>
</evidence>
<dbReference type="EMBL" id="BK032578">
    <property type="protein sequence ID" value="DAF49238.1"/>
    <property type="molecule type" value="Genomic_DNA"/>
</dbReference>
<name>A0A8S5SE50_9CAUD</name>
<proteinExistence type="predicted"/>
<reference evidence="1" key="1">
    <citation type="journal article" date="2021" name="Proc. Natl. Acad. Sci. U.S.A.">
        <title>A Catalog of Tens of Thousands of Viruses from Human Metagenomes Reveals Hidden Associations with Chronic Diseases.</title>
        <authorList>
            <person name="Tisza M.J."/>
            <person name="Buck C.B."/>
        </authorList>
    </citation>
    <scope>NUCLEOTIDE SEQUENCE</scope>
    <source>
        <strain evidence="1">CtrNG92</strain>
    </source>
</reference>
<accession>A0A8S5SE50</accession>
<organism evidence="1">
    <name type="scientific">Caudovirales sp. ctrNG92</name>
    <dbReference type="NCBI Taxonomy" id="2827638"/>
    <lineage>
        <taxon>Viruses</taxon>
        <taxon>Duplodnaviria</taxon>
        <taxon>Heunggongvirae</taxon>
        <taxon>Uroviricota</taxon>
        <taxon>Caudoviricetes</taxon>
    </lineage>
</organism>
<sequence length="75" mass="8419">MTIQGFYTCIAGDTFDMVARVILGDEKYARELMMANLPYCGTAIFRGGEVLKVPEIDRAQENTAYYSETAPWKEG</sequence>
<protein>
    <submittedName>
        <fullName evidence="1">Baseplate wedge protein</fullName>
    </submittedName>
</protein>